<accession>A0A0N0M0C5</accession>
<dbReference type="STRING" id="187330.AMS58_01925"/>
<dbReference type="CDD" id="cd02518">
    <property type="entry name" value="GT2_SpsF"/>
    <property type="match status" value="1"/>
</dbReference>
<dbReference type="AlphaFoldDB" id="A0A0N0M0C5"/>
<dbReference type="PATRIC" id="fig|187330.3.peg.3711"/>
<sequence length="241" mass="27340">MSDVLVIIQARMTSTRLPAKVMLPLCGKPVLQVMLERLPSWHKHIIIATTNDGTEQPILDLCAQLNIKTYQGDTHDVLSRYYLAAKHYGAKPSTTIVRLTSDCPLIDEALCTQVINERTSQNYDMVNLGPHSGYPRGLDCCAFSFKLLENTYLKATSPADREHVTLGMAKFNTITTHTFSAHEDYSHFRLTLDEPDDYKAITAVYDHFLNKVDFSYNDLIKTLKENPYLTDINKHVEQKST</sequence>
<evidence type="ECO:0000313" key="1">
    <source>
        <dbReference type="EMBL" id="KPH63908.1"/>
    </source>
</evidence>
<dbReference type="SUPFAM" id="SSF53448">
    <property type="entry name" value="Nucleotide-diphospho-sugar transferases"/>
    <property type="match status" value="1"/>
</dbReference>
<dbReference type="PANTHER" id="PTHR42866">
    <property type="entry name" value="3-DEOXY-MANNO-OCTULOSONATE CYTIDYLYLTRANSFERASE"/>
    <property type="match status" value="1"/>
</dbReference>
<dbReference type="InterPro" id="IPR003329">
    <property type="entry name" value="Cytidylyl_trans"/>
</dbReference>
<dbReference type="EMBL" id="LHPH01000007">
    <property type="protein sequence ID" value="KPH63908.1"/>
    <property type="molecule type" value="Genomic_DNA"/>
</dbReference>
<organism evidence="1 2">
    <name type="scientific">Pseudoalteromonas porphyrae</name>
    <dbReference type="NCBI Taxonomy" id="187330"/>
    <lineage>
        <taxon>Bacteria</taxon>
        <taxon>Pseudomonadati</taxon>
        <taxon>Pseudomonadota</taxon>
        <taxon>Gammaproteobacteria</taxon>
        <taxon>Alteromonadales</taxon>
        <taxon>Pseudoalteromonadaceae</taxon>
        <taxon>Pseudoalteromonas</taxon>
    </lineage>
</organism>
<keyword evidence="2" id="KW-1185">Reference proteome</keyword>
<evidence type="ECO:0000313" key="2">
    <source>
        <dbReference type="Proteomes" id="UP000037848"/>
    </source>
</evidence>
<dbReference type="Gene3D" id="3.90.550.10">
    <property type="entry name" value="Spore Coat Polysaccharide Biosynthesis Protein SpsA, Chain A"/>
    <property type="match status" value="1"/>
</dbReference>
<dbReference type="Proteomes" id="UP000037848">
    <property type="component" value="Unassembled WGS sequence"/>
</dbReference>
<reference evidence="1 2" key="1">
    <citation type="submission" date="2015-08" db="EMBL/GenBank/DDBJ databases">
        <title>Draft Genome Sequence of Pseudoalteromonas porphyrae UCD-SED14.</title>
        <authorList>
            <person name="Coil D.A."/>
            <person name="Jospin G."/>
            <person name="Lee R.D."/>
            <person name="Eisen J.A."/>
        </authorList>
    </citation>
    <scope>NUCLEOTIDE SEQUENCE [LARGE SCALE GENOMIC DNA]</scope>
    <source>
        <strain evidence="1 2">UCD-SED14</strain>
    </source>
</reference>
<dbReference type="GO" id="GO:0005829">
    <property type="term" value="C:cytosol"/>
    <property type="evidence" value="ECO:0007669"/>
    <property type="project" value="TreeGrafter"/>
</dbReference>
<dbReference type="InterPro" id="IPR029044">
    <property type="entry name" value="Nucleotide-diphossugar_trans"/>
</dbReference>
<name>A0A0N0M0C5_9GAMM</name>
<proteinExistence type="predicted"/>
<dbReference type="RefSeq" id="WP_082355637.1">
    <property type="nucleotide sequence ID" value="NZ_LHPH01000007.1"/>
</dbReference>
<dbReference type="Pfam" id="PF02348">
    <property type="entry name" value="CTP_transf_3"/>
    <property type="match status" value="1"/>
</dbReference>
<dbReference type="PANTHER" id="PTHR42866:SF1">
    <property type="entry name" value="SPORE COAT POLYSACCHARIDE BIOSYNTHESIS PROTEIN SPSF"/>
    <property type="match status" value="1"/>
</dbReference>
<comment type="caution">
    <text evidence="1">The sequence shown here is derived from an EMBL/GenBank/DDBJ whole genome shotgun (WGS) entry which is preliminary data.</text>
</comment>
<protein>
    <submittedName>
        <fullName evidence="1">Polysaccharide biosynthesis protein</fullName>
    </submittedName>
</protein>
<dbReference type="OrthoDB" id="9801052at2"/>
<gene>
    <name evidence="1" type="ORF">ADS77_08355</name>
</gene>